<dbReference type="InterPro" id="IPR040256">
    <property type="entry name" value="At4g02000-like"/>
</dbReference>
<dbReference type="InterPro" id="IPR025558">
    <property type="entry name" value="DUF4283"/>
</dbReference>
<accession>A0ABQ4XBV0</accession>
<name>A0ABQ4XBV0_9ASTR</name>
<dbReference type="PANTHER" id="PTHR31286:SF99">
    <property type="entry name" value="DUF4283 DOMAIN-CONTAINING PROTEIN"/>
    <property type="match status" value="1"/>
</dbReference>
<dbReference type="Proteomes" id="UP001151760">
    <property type="component" value="Unassembled WGS sequence"/>
</dbReference>
<evidence type="ECO:0000259" key="2">
    <source>
        <dbReference type="Pfam" id="PF14111"/>
    </source>
</evidence>
<comment type="caution">
    <text evidence="3">The sequence shown here is derived from an EMBL/GenBank/DDBJ whole genome shotgun (WGS) entry which is preliminary data.</text>
</comment>
<sequence length="841" mass="94512">MKVCRVDRDDVDRIELERSLKRFHQVPTQNPHRPSQQAKIKWAIEGAENVQFSDGERRIFTAFSVQGLEYTSFNRALLDLNFTTSLTNEQKEEDLEQDKLRRGQASGWDCGVAKFRDVGPTSSRSVKVRHDHKESSHEFIKIKLGNVSILVFGLINAYAGGVLKRLFPRVYALDLDKKYFSAFQVKGASLVTYSEKWRSVLSRTRFDSMSGVMKTNLVGMPRVVRRFTRESRTVPFDRDVNAHDLPIHGSKISYLGQISNIVQGPRFEISVIALGFVAVIGCWPVVTVVELFCAGFVGEYCGVGIWRWVIREMDKGFLNRKSKDKNHVSDGSKSTGSLVSDLTAEIKSIDGKILGKDGEPTMARRCVRFSDTNKKETWDGTQVANIGVMETAAPMTNIHTSHVSTVSNMDVHSVHQNETKYEGVTELNSGVIHLAIKEGAVVGPSINMVNEPRSHTDCAHITEQDTTSAVSLPKDAVDEIRARFVNTLYGYSVGKRLAFPMVENYVKHAWAKFGLKRVMLNHGFFLFQFDSSTGMEKVMEGGPWRIKLVPTILKVWMPNTILKRENVSIVPLWVKMHNVPIVAYSKVGLDLISAKVGRLIRLDAHTNSICCNSWRHNDYARALMEVSAEAPLVDSVDVVIPLDDGIHLEAMYPMKLMECPKKKCVNEAELSKGNGPVRVTGRKNKGKQFDKHVKDNMGMSSSDITKTDTPPDSSRKVYHDDNINIDELRAFVVNKMEEDKVLDEVVNINTYGCSPRQNKVSKVSFSKPSSSMEVLNADSDTDEDELFPPDVGCSRPSSSFGDGHQLEDEILNAYEEYEDQIEDFPANCKRFVINLILRLKV</sequence>
<evidence type="ECO:0000256" key="1">
    <source>
        <dbReference type="SAM" id="MobiDB-lite"/>
    </source>
</evidence>
<reference evidence="3" key="1">
    <citation type="journal article" date="2022" name="Int. J. Mol. Sci.">
        <title>Draft Genome of Tanacetum Coccineum: Genomic Comparison of Closely Related Tanacetum-Family Plants.</title>
        <authorList>
            <person name="Yamashiro T."/>
            <person name="Shiraishi A."/>
            <person name="Nakayama K."/>
            <person name="Satake H."/>
        </authorList>
    </citation>
    <scope>NUCLEOTIDE SEQUENCE</scope>
</reference>
<protein>
    <submittedName>
        <fullName evidence="3">Zinc knuckle CX2CX4HX4C containing protein</fullName>
    </submittedName>
</protein>
<organism evidence="3 4">
    <name type="scientific">Tanacetum coccineum</name>
    <dbReference type="NCBI Taxonomy" id="301880"/>
    <lineage>
        <taxon>Eukaryota</taxon>
        <taxon>Viridiplantae</taxon>
        <taxon>Streptophyta</taxon>
        <taxon>Embryophyta</taxon>
        <taxon>Tracheophyta</taxon>
        <taxon>Spermatophyta</taxon>
        <taxon>Magnoliopsida</taxon>
        <taxon>eudicotyledons</taxon>
        <taxon>Gunneridae</taxon>
        <taxon>Pentapetalae</taxon>
        <taxon>asterids</taxon>
        <taxon>campanulids</taxon>
        <taxon>Asterales</taxon>
        <taxon>Asteraceae</taxon>
        <taxon>Asteroideae</taxon>
        <taxon>Anthemideae</taxon>
        <taxon>Anthemidinae</taxon>
        <taxon>Tanacetum</taxon>
    </lineage>
</organism>
<dbReference type="PANTHER" id="PTHR31286">
    <property type="entry name" value="GLYCINE-RICH CELL WALL STRUCTURAL PROTEIN 1.8-LIKE"/>
    <property type="match status" value="1"/>
</dbReference>
<keyword evidence="4" id="KW-1185">Reference proteome</keyword>
<feature type="region of interest" description="Disordered" evidence="1">
    <location>
        <begin position="692"/>
        <end position="716"/>
    </location>
</feature>
<feature type="domain" description="DUF4283" evidence="2">
    <location>
        <begin position="482"/>
        <end position="560"/>
    </location>
</feature>
<feature type="compositionally biased region" description="Polar residues" evidence="1">
    <location>
        <begin position="698"/>
        <end position="712"/>
    </location>
</feature>
<dbReference type="Pfam" id="PF14111">
    <property type="entry name" value="DUF4283"/>
    <property type="match status" value="1"/>
</dbReference>
<reference evidence="3" key="2">
    <citation type="submission" date="2022-01" db="EMBL/GenBank/DDBJ databases">
        <authorList>
            <person name="Yamashiro T."/>
            <person name="Shiraishi A."/>
            <person name="Satake H."/>
            <person name="Nakayama K."/>
        </authorList>
    </citation>
    <scope>NUCLEOTIDE SEQUENCE</scope>
</reference>
<proteinExistence type="predicted"/>
<gene>
    <name evidence="3" type="ORF">Tco_0677328</name>
</gene>
<evidence type="ECO:0000313" key="4">
    <source>
        <dbReference type="Proteomes" id="UP001151760"/>
    </source>
</evidence>
<dbReference type="EMBL" id="BQNB010009383">
    <property type="protein sequence ID" value="GJS62764.1"/>
    <property type="molecule type" value="Genomic_DNA"/>
</dbReference>
<evidence type="ECO:0000313" key="3">
    <source>
        <dbReference type="EMBL" id="GJS62764.1"/>
    </source>
</evidence>